<feature type="active site" description="Nucleophile" evidence="1">
    <location>
        <position position="41"/>
    </location>
</feature>
<dbReference type="OrthoDB" id="10248475at2759"/>
<reference evidence="2" key="1">
    <citation type="submission" date="2013-07" db="EMBL/GenBank/DDBJ databases">
        <title>The Genome Sequence of Cryptococcus pinus CBS10737.</title>
        <authorList>
            <consortium name="The Broad Institute Genome Sequencing Platform"/>
            <person name="Cuomo C."/>
            <person name="Litvintseva A."/>
            <person name="Chen Y."/>
            <person name="Heitman J."/>
            <person name="Sun S."/>
            <person name="Springer D."/>
            <person name="Dromer F."/>
            <person name="Young S.K."/>
            <person name="Zeng Q."/>
            <person name="Gargeya S."/>
            <person name="Fitzgerald M."/>
            <person name="Abouelleil A."/>
            <person name="Alvarado L."/>
            <person name="Berlin A.M."/>
            <person name="Chapman S.B."/>
            <person name="Dewar J."/>
            <person name="Goldberg J."/>
            <person name="Griggs A."/>
            <person name="Gujja S."/>
            <person name="Hansen M."/>
            <person name="Howarth C."/>
            <person name="Imamovic A."/>
            <person name="Larimer J."/>
            <person name="McCowan C."/>
            <person name="Murphy C."/>
            <person name="Pearson M."/>
            <person name="Priest M."/>
            <person name="Roberts A."/>
            <person name="Saif S."/>
            <person name="Shea T."/>
            <person name="Sykes S."/>
            <person name="Wortman J."/>
            <person name="Nusbaum C."/>
            <person name="Birren B."/>
        </authorList>
    </citation>
    <scope>NUCLEOTIDE SEQUENCE [LARGE SCALE GENOMIC DNA]</scope>
    <source>
        <strain evidence="2">CBS 10737</strain>
    </source>
</reference>
<name>A0A1B9I1Y8_9TREE</name>
<organism evidence="2">
    <name type="scientific">Kwoniella pini CBS 10737</name>
    <dbReference type="NCBI Taxonomy" id="1296096"/>
    <lineage>
        <taxon>Eukaryota</taxon>
        <taxon>Fungi</taxon>
        <taxon>Dikarya</taxon>
        <taxon>Basidiomycota</taxon>
        <taxon>Agaricomycotina</taxon>
        <taxon>Tremellomycetes</taxon>
        <taxon>Tremellales</taxon>
        <taxon>Cryptococcaceae</taxon>
        <taxon>Kwoniella</taxon>
    </lineage>
</organism>
<evidence type="ECO:0000313" key="2">
    <source>
        <dbReference type="EMBL" id="OCF49537.1"/>
    </source>
</evidence>
<evidence type="ECO:0000313" key="3">
    <source>
        <dbReference type="EMBL" id="WWC70412.1"/>
    </source>
</evidence>
<dbReference type="GeneID" id="30172427"/>
<accession>A0A1B9I1Y8</accession>
<dbReference type="EMBL" id="KI894011">
    <property type="protein sequence ID" value="OCF49537.1"/>
    <property type="molecule type" value="Genomic_DNA"/>
</dbReference>
<dbReference type="RefSeq" id="XP_019010756.1">
    <property type="nucleotide sequence ID" value="XM_019155798.1"/>
</dbReference>
<dbReference type="CDD" id="cd01427">
    <property type="entry name" value="HAD_like"/>
    <property type="match status" value="1"/>
</dbReference>
<dbReference type="Proteomes" id="UP000094020">
    <property type="component" value="Chromosome 5"/>
</dbReference>
<keyword evidence="4" id="KW-1185">Reference proteome</keyword>
<dbReference type="InterPro" id="IPR036412">
    <property type="entry name" value="HAD-like_sf"/>
</dbReference>
<proteinExistence type="predicted"/>
<sequence length="309" mass="35305">MASSSTSTQPEIEEDVETILASGLATPTKKGWKGTIAVDMDDVLCQTNATIVHMHNELFDTQPPLTLADFKNYLYWMNRGWGTPEETVEMVAKLYQAGLYMKAPPVPGAKENLHRLKDLGYNLIIITARSENQRAGTEDWIAKYLPDIFDEIHFTGAFQHLEPTKEEKEGHVARKAVVSHHKRSKAEIIHSTSSLFLIDDSSENAFDVANSKYPHEGSIKVLLFGNYPWNAIIHGDPSDIESPLEKMTYFEKLKNNKLEEYENIRKHKIEKNWLPPGVERVSNWENVFEWVESFDNKRSDSQLDKVNDI</sequence>
<protein>
    <submittedName>
        <fullName evidence="2">Uncharacterized protein</fullName>
    </submittedName>
</protein>
<dbReference type="AlphaFoldDB" id="A0A1B9I1Y8"/>
<gene>
    <name evidence="2" type="ORF">I206_04058</name>
    <name evidence="3" type="ORF">I206_104363</name>
</gene>
<dbReference type="KEGG" id="kpin:30172427"/>
<dbReference type="InterPro" id="IPR052419">
    <property type="entry name" value="5_3-deoxyribonucleotidase-like"/>
</dbReference>
<dbReference type="GO" id="GO:0009264">
    <property type="term" value="P:deoxyribonucleotide catabolic process"/>
    <property type="evidence" value="ECO:0007669"/>
    <property type="project" value="InterPro"/>
</dbReference>
<dbReference type="InterPro" id="IPR023214">
    <property type="entry name" value="HAD_sf"/>
</dbReference>
<reference evidence="2" key="3">
    <citation type="submission" date="2016-07" db="EMBL/GenBank/DDBJ databases">
        <title>Evolution of pathogenesis and genome organization in the Tremellales.</title>
        <authorList>
            <person name="Cuomo C."/>
            <person name="Litvintseva A."/>
            <person name="Heitman J."/>
            <person name="Chen Y."/>
            <person name="Sun S."/>
            <person name="Springer D."/>
            <person name="Dromer F."/>
            <person name="Young S."/>
            <person name="Zeng Q."/>
            <person name="Chapman S."/>
            <person name="Gujja S."/>
            <person name="Saif S."/>
            <person name="Birren B."/>
        </authorList>
    </citation>
    <scope>NUCLEOTIDE SEQUENCE</scope>
    <source>
        <strain evidence="2">CBS 10737</strain>
    </source>
</reference>
<dbReference type="InterPro" id="IPR010708">
    <property type="entry name" value="5'(3')-deoxyribonucleotidase"/>
</dbReference>
<dbReference type="SUPFAM" id="SSF56784">
    <property type="entry name" value="HAD-like"/>
    <property type="match status" value="1"/>
</dbReference>
<dbReference type="Pfam" id="PF06941">
    <property type="entry name" value="NT5C"/>
    <property type="match status" value="1"/>
</dbReference>
<evidence type="ECO:0000313" key="4">
    <source>
        <dbReference type="Proteomes" id="UP000094020"/>
    </source>
</evidence>
<feature type="active site" description="Nucleophile" evidence="1">
    <location>
        <position position="39"/>
    </location>
</feature>
<dbReference type="STRING" id="1296096.A0A1B9I1Y8"/>
<dbReference type="Gene3D" id="3.40.50.1000">
    <property type="entry name" value="HAD superfamily/HAD-like"/>
    <property type="match status" value="1"/>
</dbReference>
<reference evidence="3" key="2">
    <citation type="submission" date="2013-07" db="EMBL/GenBank/DDBJ databases">
        <authorList>
            <consortium name="The Broad Institute Genome Sequencing Platform"/>
            <person name="Cuomo C."/>
            <person name="Litvintseva A."/>
            <person name="Chen Y."/>
            <person name="Heitman J."/>
            <person name="Sun S."/>
            <person name="Springer D."/>
            <person name="Dromer F."/>
            <person name="Young S.K."/>
            <person name="Zeng Q."/>
            <person name="Gargeya S."/>
            <person name="Fitzgerald M."/>
            <person name="Abouelleil A."/>
            <person name="Alvarado L."/>
            <person name="Berlin A.M."/>
            <person name="Chapman S.B."/>
            <person name="Dewar J."/>
            <person name="Goldberg J."/>
            <person name="Griggs A."/>
            <person name="Gujja S."/>
            <person name="Hansen M."/>
            <person name="Howarth C."/>
            <person name="Imamovic A."/>
            <person name="Larimer J."/>
            <person name="McCowan C."/>
            <person name="Murphy C."/>
            <person name="Pearson M."/>
            <person name="Priest M."/>
            <person name="Roberts A."/>
            <person name="Saif S."/>
            <person name="Shea T."/>
            <person name="Sykes S."/>
            <person name="Wortman J."/>
            <person name="Nusbaum C."/>
            <person name="Birren B."/>
        </authorList>
    </citation>
    <scope>NUCLEOTIDE SEQUENCE</scope>
    <source>
        <strain evidence="3">CBS 10737</strain>
    </source>
</reference>
<dbReference type="GO" id="GO:0008253">
    <property type="term" value="F:5'-nucleotidase activity"/>
    <property type="evidence" value="ECO:0007669"/>
    <property type="project" value="InterPro"/>
</dbReference>
<dbReference type="PANTHER" id="PTHR35134">
    <property type="entry name" value="NUCLEOTIDASE YQFW-RELATED"/>
    <property type="match status" value="1"/>
</dbReference>
<evidence type="ECO:0000256" key="1">
    <source>
        <dbReference type="PIRSR" id="PIRSR610708-1"/>
    </source>
</evidence>
<dbReference type="EMBL" id="CP144523">
    <property type="protein sequence ID" value="WWC70412.1"/>
    <property type="molecule type" value="Genomic_DNA"/>
</dbReference>
<reference evidence="3" key="4">
    <citation type="submission" date="2024-02" db="EMBL/GenBank/DDBJ databases">
        <title>Comparative genomics of Cryptococcus and Kwoniella reveals pathogenesis evolution and contrasting modes of karyotype evolution via chromosome fusion or intercentromeric recombination.</title>
        <authorList>
            <person name="Coelho M.A."/>
            <person name="David-Palma M."/>
            <person name="Shea T."/>
            <person name="Bowers K."/>
            <person name="McGinley-Smith S."/>
            <person name="Mohammad A.W."/>
            <person name="Gnirke A."/>
            <person name="Yurkov A.M."/>
            <person name="Nowrousian M."/>
            <person name="Sun S."/>
            <person name="Cuomo C.A."/>
            <person name="Heitman J."/>
        </authorList>
    </citation>
    <scope>NUCLEOTIDE SEQUENCE</scope>
    <source>
        <strain evidence="3">CBS 10737</strain>
    </source>
</reference>
<dbReference type="PANTHER" id="PTHR35134:SF2">
    <property type="entry name" value="NUCLEOTIDASE YQFW-RELATED"/>
    <property type="match status" value="1"/>
</dbReference>